<protein>
    <submittedName>
        <fullName evidence="6">Uncharacterized protein</fullName>
    </submittedName>
</protein>
<feature type="transmembrane region" description="Helical" evidence="4">
    <location>
        <begin position="805"/>
        <end position="824"/>
    </location>
</feature>
<dbReference type="Gene3D" id="1.25.40.20">
    <property type="entry name" value="Ankyrin repeat-containing domain"/>
    <property type="match status" value="3"/>
</dbReference>
<evidence type="ECO:0000313" key="6">
    <source>
        <dbReference type="EMBL" id="CAE7413397.1"/>
    </source>
</evidence>
<gene>
    <name evidence="6" type="ORF">SNAT2548_LOCUS22485</name>
</gene>
<feature type="signal peptide" evidence="5">
    <location>
        <begin position="1"/>
        <end position="16"/>
    </location>
</feature>
<keyword evidence="5" id="KW-0732">Signal</keyword>
<feature type="compositionally biased region" description="Basic and acidic residues" evidence="3">
    <location>
        <begin position="1269"/>
        <end position="1278"/>
    </location>
</feature>
<dbReference type="EMBL" id="CAJNDS010002290">
    <property type="protein sequence ID" value="CAE7413397.1"/>
    <property type="molecule type" value="Genomic_DNA"/>
</dbReference>
<dbReference type="SUPFAM" id="SSF48403">
    <property type="entry name" value="Ankyrin repeat"/>
    <property type="match status" value="2"/>
</dbReference>
<evidence type="ECO:0000313" key="7">
    <source>
        <dbReference type="Proteomes" id="UP000604046"/>
    </source>
</evidence>
<keyword evidence="4" id="KW-1133">Transmembrane helix</keyword>
<keyword evidence="7" id="KW-1185">Reference proteome</keyword>
<keyword evidence="4" id="KW-0472">Membrane</keyword>
<reference evidence="6" key="1">
    <citation type="submission" date="2021-02" db="EMBL/GenBank/DDBJ databases">
        <authorList>
            <person name="Dougan E. K."/>
            <person name="Rhodes N."/>
            <person name="Thang M."/>
            <person name="Chan C."/>
        </authorList>
    </citation>
    <scope>NUCLEOTIDE SEQUENCE</scope>
</reference>
<dbReference type="InterPro" id="IPR002110">
    <property type="entry name" value="Ankyrin_rpt"/>
</dbReference>
<dbReference type="PANTHER" id="PTHR24198:SF165">
    <property type="entry name" value="ANKYRIN REPEAT-CONTAINING PROTEIN-RELATED"/>
    <property type="match status" value="1"/>
</dbReference>
<keyword evidence="2" id="KW-0040">ANK repeat</keyword>
<organism evidence="6 7">
    <name type="scientific">Symbiodinium natans</name>
    <dbReference type="NCBI Taxonomy" id="878477"/>
    <lineage>
        <taxon>Eukaryota</taxon>
        <taxon>Sar</taxon>
        <taxon>Alveolata</taxon>
        <taxon>Dinophyceae</taxon>
        <taxon>Suessiales</taxon>
        <taxon>Symbiodiniaceae</taxon>
        <taxon>Symbiodinium</taxon>
    </lineage>
</organism>
<feature type="compositionally biased region" description="Basic and acidic residues" evidence="3">
    <location>
        <begin position="1176"/>
        <end position="1195"/>
    </location>
</feature>
<keyword evidence="4" id="KW-0812">Transmembrane</keyword>
<dbReference type="PANTHER" id="PTHR24198">
    <property type="entry name" value="ANKYRIN REPEAT AND PROTEIN KINASE DOMAIN-CONTAINING PROTEIN"/>
    <property type="match status" value="1"/>
</dbReference>
<dbReference type="OrthoDB" id="543798at2759"/>
<evidence type="ECO:0000256" key="1">
    <source>
        <dbReference type="ARBA" id="ARBA00022737"/>
    </source>
</evidence>
<dbReference type="Proteomes" id="UP000604046">
    <property type="component" value="Unassembled WGS sequence"/>
</dbReference>
<evidence type="ECO:0000256" key="2">
    <source>
        <dbReference type="ARBA" id="ARBA00023043"/>
    </source>
</evidence>
<name>A0A812R0M7_9DINO</name>
<feature type="chain" id="PRO_5032267809" evidence="5">
    <location>
        <begin position="17"/>
        <end position="1339"/>
    </location>
</feature>
<feature type="region of interest" description="Disordered" evidence="3">
    <location>
        <begin position="1320"/>
        <end position="1339"/>
    </location>
</feature>
<dbReference type="Pfam" id="PF12796">
    <property type="entry name" value="Ank_2"/>
    <property type="match status" value="2"/>
</dbReference>
<evidence type="ECO:0000256" key="4">
    <source>
        <dbReference type="SAM" id="Phobius"/>
    </source>
</evidence>
<feature type="region of interest" description="Disordered" evidence="3">
    <location>
        <begin position="1176"/>
        <end position="1299"/>
    </location>
</feature>
<comment type="caution">
    <text evidence="6">The sequence shown here is derived from an EMBL/GenBank/DDBJ whole genome shotgun (WGS) entry which is preliminary data.</text>
</comment>
<accession>A0A812R0M7</accession>
<evidence type="ECO:0000256" key="5">
    <source>
        <dbReference type="SAM" id="SignalP"/>
    </source>
</evidence>
<dbReference type="InterPro" id="IPR036770">
    <property type="entry name" value="Ankyrin_rpt-contain_sf"/>
</dbReference>
<keyword evidence="1" id="KW-0677">Repeat</keyword>
<feature type="transmembrane region" description="Helical" evidence="4">
    <location>
        <begin position="1050"/>
        <end position="1068"/>
    </location>
</feature>
<evidence type="ECO:0000256" key="3">
    <source>
        <dbReference type="SAM" id="MobiDB-lite"/>
    </source>
</evidence>
<sequence>MCRWAALWLCSMAASAVNDDGRLYGELISAVNRTDADAIQRLLANKTDAVQLLLRSSVNAWFDGVPAPGEGSLLHFAAFRGDVDVMRLLLDAWPAGLQQRNYRGQALLHHACWNGSMELSQWLLLQWPQGLKVADDWGRTVWHHGARSGNVELLQWLHTQWPGGLKIADADYTAWHYGARSGHVEVLQWLYIQWPEGLKVADEDGQTAWHYGARSGNVEVLQWLLIQWPEGLKVADTRGRTVWYHIARSGNVELLQWLHIQWPERLKVNAGLATAWHHGAWSGNKEVLQWLHIQWPEGLKVADNWGQTVWHYGARSGHVEVLQWLHIQWPEGLKVADITGKTAWHDGAWSGNKEVLQWLHIQWPEGLKVATYSGQTVWHYGARSGHAEVLQWLHIQWPEGLKVADNSGEMPLNYVDFWGKVEFLQWLLTQPEGLIRYVDNWHQTVWHYGARSGHVEVLQWLYMHWAEGLTAYSDMTAWHYGAWSGNVEVLQWLHIQWPEGLKVADTGGQTAWHYGARSGDAEVLQWLHIQWPEGLKVADTWGQTVWHHGAARGGHVLVLQWLHVQWPEGLKDVDAFGDTAWRLGAAESNKEPLQWLVSLWPEGLEVAHDALPHFLREQRPEALEILECKILVPFVCGTSTIDQSWRSAMAELQCASPELLSQSDLQAWLEGCGGRPSWSDDFGTLAARLRDAEAKAFLEPLIGLDGLIVTTLQDWAAWACVVSAASAALAAVCLEARLTKPRGTGVQSYQASSEGVGDDFREGATRCVCQALSPPARFTRAWRWLEVLVATFWLGPAMLVTHWAWWLPIVLVFYAVPAFIFTTANKLRLKLEDADSPIKFTAAKKLRLKLETLLKSPVLVIMTPTTKGPVPQVAGLCRTMALSGVWFAIAHNASQLPLPIVNPDFQDFESKKYAAWRYSHLHHHWMFPWASKTITAANIFDVATTLCPAVIILYSVCLFCASLQHLVPLSAVQRLPAWLKVNKANRHERQKLRDRLLKEKTLPDEVDGRLKPVVLLRPPPWEGRALLPAMALLVLDVGLDFKTLLDFLVARHYLFAAVMTFIVIRSTLKQFTILAPWKLRQAIKASRARGLLREDLLHFLDEERRSEAFFCGCITAYAILYAAQTAGQLIIQLCSLLLSTWLFSGYAVRLCDMDMEGLEDGDELDSAVPADLEAQPCKDEDPAANDEPKGPDHAAVDPQEPDVGSSTLEKELFDIPGAMPDPELSDLPKASEAQKAPDPGDPVAADQEEPSKPHPTLEAASQELSDMPKASEARKVPDPGDAVAAEQEEPSKLSATLEEWRSFSMPVSPMSSERMADPFQHRSKLGVTRSHAPCHKTAR</sequence>
<feature type="transmembrane region" description="Helical" evidence="4">
    <location>
        <begin position="1106"/>
        <end position="1123"/>
    </location>
</feature>
<proteinExistence type="predicted"/>